<name>A0A545APC6_9ACTN</name>
<accession>A0A545APC6</accession>
<dbReference type="OrthoDB" id="9805307at2"/>
<comment type="caution">
    <text evidence="5">The sequence shown here is derived from an EMBL/GenBank/DDBJ whole genome shotgun (WGS) entry which is preliminary data.</text>
</comment>
<comment type="similarity">
    <text evidence="1">Belongs to the FAH family.</text>
</comment>
<evidence type="ECO:0000256" key="1">
    <source>
        <dbReference type="ARBA" id="ARBA00010211"/>
    </source>
</evidence>
<sequence>MRIAKFRSGGVVRTGLVTGDEIQPLHHSLDELVGGATPEPLGGRIPLTAVELLAPLTVDCRGLLCCGINYVEHQRESAEAFVKDVPEYPILFFKTPAAVADPFAALDLDPHVSTEFDWEVELGVVIGRGGRDIAAEDAEQHIFGYTVVNDVTARDVQHRHKQWHLGKNVDRSTPVGPWIVTADELGYPPVVDVALTVNGVRKQHATTRDMVFSIADQIAVISRYLELRPGDVLATGTPAGVGFARTPAEFLRDGDVVEASIDGIGSVHNQVRARTAVSA</sequence>
<dbReference type="SUPFAM" id="SSF56529">
    <property type="entry name" value="FAH"/>
    <property type="match status" value="1"/>
</dbReference>
<dbReference type="InterPro" id="IPR018833">
    <property type="entry name" value="Rv2993c-like_N"/>
</dbReference>
<protein>
    <submittedName>
        <fullName evidence="5">DUF2437 domain-containing protein</fullName>
    </submittedName>
</protein>
<keyword evidence="6" id="KW-1185">Reference proteome</keyword>
<dbReference type="GO" id="GO:0019752">
    <property type="term" value="P:carboxylic acid metabolic process"/>
    <property type="evidence" value="ECO:0007669"/>
    <property type="project" value="UniProtKB-ARBA"/>
</dbReference>
<gene>
    <name evidence="5" type="ORF">FL583_20235</name>
</gene>
<dbReference type="PANTHER" id="PTHR42796">
    <property type="entry name" value="FUMARYLACETOACETATE HYDROLASE DOMAIN-CONTAINING PROTEIN 2A-RELATED"/>
    <property type="match status" value="1"/>
</dbReference>
<dbReference type="InterPro" id="IPR051121">
    <property type="entry name" value="FAH"/>
</dbReference>
<keyword evidence="2" id="KW-0479">Metal-binding</keyword>
<evidence type="ECO:0000256" key="2">
    <source>
        <dbReference type="ARBA" id="ARBA00022723"/>
    </source>
</evidence>
<dbReference type="InterPro" id="IPR011234">
    <property type="entry name" value="Fumarylacetoacetase-like_C"/>
</dbReference>
<dbReference type="EMBL" id="VIRS01000014">
    <property type="protein sequence ID" value="TQS43178.1"/>
    <property type="molecule type" value="Genomic_DNA"/>
</dbReference>
<dbReference type="AlphaFoldDB" id="A0A545APC6"/>
<feature type="domain" description="Fumarylacetoacetase-like C-terminal" evidence="3">
    <location>
        <begin position="64"/>
        <end position="272"/>
    </location>
</feature>
<dbReference type="GO" id="GO:0016853">
    <property type="term" value="F:isomerase activity"/>
    <property type="evidence" value="ECO:0007669"/>
    <property type="project" value="UniProtKB-ARBA"/>
</dbReference>
<evidence type="ECO:0000313" key="6">
    <source>
        <dbReference type="Proteomes" id="UP000317982"/>
    </source>
</evidence>
<proteinExistence type="inferred from homology"/>
<evidence type="ECO:0000259" key="3">
    <source>
        <dbReference type="Pfam" id="PF01557"/>
    </source>
</evidence>
<evidence type="ECO:0000259" key="4">
    <source>
        <dbReference type="Pfam" id="PF10370"/>
    </source>
</evidence>
<evidence type="ECO:0000313" key="5">
    <source>
        <dbReference type="EMBL" id="TQS43178.1"/>
    </source>
</evidence>
<dbReference type="Pfam" id="PF01557">
    <property type="entry name" value="FAA_hydrolase"/>
    <property type="match status" value="1"/>
</dbReference>
<feature type="domain" description="Rv2993c-like N-terminal" evidence="4">
    <location>
        <begin position="1"/>
        <end position="55"/>
    </location>
</feature>
<dbReference type="InParanoid" id="A0A545APC6"/>
<dbReference type="Proteomes" id="UP000317982">
    <property type="component" value="Unassembled WGS sequence"/>
</dbReference>
<dbReference type="FunFam" id="3.90.850.10:FF:000002">
    <property type="entry name" value="2-hydroxyhepta-2,4-diene-1,7-dioate isomerase"/>
    <property type="match status" value="1"/>
</dbReference>
<dbReference type="Pfam" id="PF10370">
    <property type="entry name" value="Rv2993c-like_N"/>
    <property type="match status" value="1"/>
</dbReference>
<dbReference type="InterPro" id="IPR036663">
    <property type="entry name" value="Fumarylacetoacetase_C_sf"/>
</dbReference>
<dbReference type="Gene3D" id="3.90.850.10">
    <property type="entry name" value="Fumarylacetoacetase-like, C-terminal domain"/>
    <property type="match status" value="1"/>
</dbReference>
<dbReference type="PANTHER" id="PTHR42796:SF4">
    <property type="entry name" value="FUMARYLACETOACETATE HYDROLASE DOMAIN-CONTAINING PROTEIN 2A"/>
    <property type="match status" value="1"/>
</dbReference>
<reference evidence="5 6" key="1">
    <citation type="submission" date="2019-07" db="EMBL/GenBank/DDBJ databases">
        <title>Cryptosporangium phraense sp. nov., isolated from plant litter.</title>
        <authorList>
            <person name="Suriyachadkun C."/>
        </authorList>
    </citation>
    <scope>NUCLEOTIDE SEQUENCE [LARGE SCALE GENOMIC DNA]</scope>
    <source>
        <strain evidence="5 6">A-T 5661</strain>
    </source>
</reference>
<dbReference type="GO" id="GO:0046872">
    <property type="term" value="F:metal ion binding"/>
    <property type="evidence" value="ECO:0007669"/>
    <property type="project" value="UniProtKB-KW"/>
</dbReference>
<organism evidence="5 6">
    <name type="scientific">Cryptosporangium phraense</name>
    <dbReference type="NCBI Taxonomy" id="2593070"/>
    <lineage>
        <taxon>Bacteria</taxon>
        <taxon>Bacillati</taxon>
        <taxon>Actinomycetota</taxon>
        <taxon>Actinomycetes</taxon>
        <taxon>Cryptosporangiales</taxon>
        <taxon>Cryptosporangiaceae</taxon>
        <taxon>Cryptosporangium</taxon>
    </lineage>
</organism>
<dbReference type="RefSeq" id="WP_142706263.1">
    <property type="nucleotide sequence ID" value="NZ_VIRS01000014.1"/>
</dbReference>